<sequence length="301" mass="32943">MHPSPAPTIPISDLAAAHGLEIDPSTIVVSELGLDFRVAIAEAADGRSWVMRIPRRSDAADRARVEGRLLAAIGPELSFSVPDWKIHTDDLIAYPLLPGSPGLSIDDAGQPRWHFDLESADYARSLGDVLAELHAVDEEIVADSGIPIESPAEVRARKREEIAAVAAEFEVSPELLDRWRAWLADDRYWPTWTTVTHGEIYPAHQVMEGPTILGLLDWTTAAVGDPARDFAFHQASVSPEAFDLTVDRYVENGGKVWPKLAEHCAHLFSTAAVDLGLFALETDDEEHLAAAREQLGTAPRR</sequence>
<feature type="domain" description="Aminoglycoside phosphotransferase" evidence="1">
    <location>
        <begin position="33"/>
        <end position="262"/>
    </location>
</feature>
<dbReference type="GO" id="GO:0016740">
    <property type="term" value="F:transferase activity"/>
    <property type="evidence" value="ECO:0007669"/>
    <property type="project" value="UniProtKB-KW"/>
</dbReference>
<comment type="caution">
    <text evidence="2">The sequence shown here is derived from an EMBL/GenBank/DDBJ whole genome shotgun (WGS) entry which is preliminary data.</text>
</comment>
<dbReference type="InterPro" id="IPR002575">
    <property type="entry name" value="Aminoglycoside_PTrfase"/>
</dbReference>
<evidence type="ECO:0000259" key="1">
    <source>
        <dbReference type="Pfam" id="PF01636"/>
    </source>
</evidence>
<dbReference type="SUPFAM" id="SSF56112">
    <property type="entry name" value="Protein kinase-like (PK-like)"/>
    <property type="match status" value="1"/>
</dbReference>
<protein>
    <submittedName>
        <fullName evidence="2">Aminoglycoside phosphotransferase</fullName>
    </submittedName>
</protein>
<dbReference type="RefSeq" id="WP_095375667.1">
    <property type="nucleotide sequence ID" value="NZ_DAMCVH010000049.1"/>
</dbReference>
<dbReference type="Proteomes" id="UP000216867">
    <property type="component" value="Unassembled WGS sequence"/>
</dbReference>
<dbReference type="CDD" id="cd05152">
    <property type="entry name" value="MPH2"/>
    <property type="match status" value="1"/>
</dbReference>
<evidence type="ECO:0000313" key="2">
    <source>
        <dbReference type="EMBL" id="PAK96201.1"/>
    </source>
</evidence>
<dbReference type="Pfam" id="PF01636">
    <property type="entry name" value="APH"/>
    <property type="match status" value="1"/>
</dbReference>
<dbReference type="Gene3D" id="3.30.200.20">
    <property type="entry name" value="Phosphorylase Kinase, domain 1"/>
    <property type="match status" value="1"/>
</dbReference>
<name>A0A269ZF31_9MICO</name>
<dbReference type="AlphaFoldDB" id="A0A269ZF31"/>
<proteinExistence type="predicted"/>
<gene>
    <name evidence="2" type="ORF">B8X04_05450</name>
</gene>
<dbReference type="InterPro" id="IPR011009">
    <property type="entry name" value="Kinase-like_dom_sf"/>
</dbReference>
<dbReference type="Gene3D" id="3.90.1200.10">
    <property type="match status" value="1"/>
</dbReference>
<keyword evidence="2" id="KW-0808">Transferase</keyword>
<dbReference type="EMBL" id="NCWY01000004">
    <property type="protein sequence ID" value="PAK96201.1"/>
    <property type="molecule type" value="Genomic_DNA"/>
</dbReference>
<accession>A0A269ZF31</accession>
<reference evidence="2 3" key="1">
    <citation type="submission" date="2017-04" db="EMBL/GenBank/DDBJ databases">
        <title>Kefir bacterial isolates.</title>
        <authorList>
            <person name="Kim Y."/>
            <person name="Blasche S."/>
            <person name="Patil K.R."/>
        </authorList>
    </citation>
    <scope>NUCLEOTIDE SEQUENCE [LARGE SCALE GENOMIC DNA]</scope>
    <source>
        <strain evidence="2 3">OG2</strain>
    </source>
</reference>
<organism evidence="2 3">
    <name type="scientific">Brevibacterium casei</name>
    <dbReference type="NCBI Taxonomy" id="33889"/>
    <lineage>
        <taxon>Bacteria</taxon>
        <taxon>Bacillati</taxon>
        <taxon>Actinomycetota</taxon>
        <taxon>Actinomycetes</taxon>
        <taxon>Micrococcales</taxon>
        <taxon>Brevibacteriaceae</taxon>
        <taxon>Brevibacterium</taxon>
    </lineage>
</organism>
<evidence type="ECO:0000313" key="3">
    <source>
        <dbReference type="Proteomes" id="UP000216867"/>
    </source>
</evidence>